<gene>
    <name evidence="3" type="ORF">L873DRAFT_1691497</name>
</gene>
<sequence>MLFKAALLASTLALLANAQSSTVTSYPATPTGSVKQHVVQVGDAAGALKFYPEVVTAVPGDLVQFQFYPRNHSVAQSSFDKPCQPLAPTNGSAGFWSGFMPVSASSTRMPVFSILINDTQPIWFYCAAARHCQGGMTGVINPPTTGDRTPAAYKAAAASVALTGVPTDVAGTGGSNNSSSGTGSGTGSGSGGTGTGTGSGSSSGSSSGTGLGGTIPGNSTNGGAVPSVTPAAGAASETRVWKGWAVVVGGIVGLLVV</sequence>
<organism evidence="3 4">
    <name type="scientific">Choiromyces venosus 120613-1</name>
    <dbReference type="NCBI Taxonomy" id="1336337"/>
    <lineage>
        <taxon>Eukaryota</taxon>
        <taxon>Fungi</taxon>
        <taxon>Dikarya</taxon>
        <taxon>Ascomycota</taxon>
        <taxon>Pezizomycotina</taxon>
        <taxon>Pezizomycetes</taxon>
        <taxon>Pezizales</taxon>
        <taxon>Tuberaceae</taxon>
        <taxon>Choiromyces</taxon>
    </lineage>
</organism>
<dbReference type="InterPro" id="IPR052953">
    <property type="entry name" value="Ser-rich/MCO-related"/>
</dbReference>
<keyword evidence="2" id="KW-0732">Signal</keyword>
<dbReference type="Proteomes" id="UP000276215">
    <property type="component" value="Unassembled WGS sequence"/>
</dbReference>
<feature type="compositionally biased region" description="Gly residues" evidence="1">
    <location>
        <begin position="182"/>
        <end position="215"/>
    </location>
</feature>
<proteinExistence type="predicted"/>
<name>A0A3N4JG71_9PEZI</name>
<accession>A0A3N4JG71</accession>
<feature type="chain" id="PRO_5018139825" description="Cupredoxin" evidence="2">
    <location>
        <begin position="19"/>
        <end position="257"/>
    </location>
</feature>
<dbReference type="PANTHER" id="PTHR34883">
    <property type="entry name" value="SERINE-RICH PROTEIN, PUTATIVE-RELATED-RELATED"/>
    <property type="match status" value="1"/>
</dbReference>
<keyword evidence="4" id="KW-1185">Reference proteome</keyword>
<dbReference type="PANTHER" id="PTHR34883:SF15">
    <property type="entry name" value="EXTRACELLULAR SERINE-RICH PROTEIN"/>
    <property type="match status" value="1"/>
</dbReference>
<dbReference type="SUPFAM" id="SSF49503">
    <property type="entry name" value="Cupredoxins"/>
    <property type="match status" value="1"/>
</dbReference>
<evidence type="ECO:0000313" key="3">
    <source>
        <dbReference type="EMBL" id="RPA97272.1"/>
    </source>
</evidence>
<evidence type="ECO:0000256" key="1">
    <source>
        <dbReference type="SAM" id="MobiDB-lite"/>
    </source>
</evidence>
<dbReference type="EMBL" id="ML120406">
    <property type="protein sequence ID" value="RPA97272.1"/>
    <property type="molecule type" value="Genomic_DNA"/>
</dbReference>
<dbReference type="InterPro" id="IPR008972">
    <property type="entry name" value="Cupredoxin"/>
</dbReference>
<dbReference type="CDD" id="cd00920">
    <property type="entry name" value="Cupredoxin"/>
    <property type="match status" value="1"/>
</dbReference>
<dbReference type="OrthoDB" id="2331100at2759"/>
<reference evidence="3 4" key="1">
    <citation type="journal article" date="2018" name="Nat. Ecol. Evol.">
        <title>Pezizomycetes genomes reveal the molecular basis of ectomycorrhizal truffle lifestyle.</title>
        <authorList>
            <person name="Murat C."/>
            <person name="Payen T."/>
            <person name="Noel B."/>
            <person name="Kuo A."/>
            <person name="Morin E."/>
            <person name="Chen J."/>
            <person name="Kohler A."/>
            <person name="Krizsan K."/>
            <person name="Balestrini R."/>
            <person name="Da Silva C."/>
            <person name="Montanini B."/>
            <person name="Hainaut M."/>
            <person name="Levati E."/>
            <person name="Barry K.W."/>
            <person name="Belfiori B."/>
            <person name="Cichocki N."/>
            <person name="Clum A."/>
            <person name="Dockter R.B."/>
            <person name="Fauchery L."/>
            <person name="Guy J."/>
            <person name="Iotti M."/>
            <person name="Le Tacon F."/>
            <person name="Lindquist E.A."/>
            <person name="Lipzen A."/>
            <person name="Malagnac F."/>
            <person name="Mello A."/>
            <person name="Molinier V."/>
            <person name="Miyauchi S."/>
            <person name="Poulain J."/>
            <person name="Riccioni C."/>
            <person name="Rubini A."/>
            <person name="Sitrit Y."/>
            <person name="Splivallo R."/>
            <person name="Traeger S."/>
            <person name="Wang M."/>
            <person name="Zifcakova L."/>
            <person name="Wipf D."/>
            <person name="Zambonelli A."/>
            <person name="Paolocci F."/>
            <person name="Nowrousian M."/>
            <person name="Ottonello S."/>
            <person name="Baldrian P."/>
            <person name="Spatafora J.W."/>
            <person name="Henrissat B."/>
            <person name="Nagy L.G."/>
            <person name="Aury J.M."/>
            <person name="Wincker P."/>
            <person name="Grigoriev I.V."/>
            <person name="Bonfante P."/>
            <person name="Martin F.M."/>
        </authorList>
    </citation>
    <scope>NUCLEOTIDE SEQUENCE [LARGE SCALE GENOMIC DNA]</scope>
    <source>
        <strain evidence="3 4">120613-1</strain>
    </source>
</reference>
<protein>
    <recommendedName>
        <fullName evidence="5">Cupredoxin</fullName>
    </recommendedName>
</protein>
<dbReference type="AlphaFoldDB" id="A0A3N4JG71"/>
<feature type="region of interest" description="Disordered" evidence="1">
    <location>
        <begin position="168"/>
        <end position="224"/>
    </location>
</feature>
<dbReference type="STRING" id="1336337.A0A3N4JG71"/>
<evidence type="ECO:0000313" key="4">
    <source>
        <dbReference type="Proteomes" id="UP000276215"/>
    </source>
</evidence>
<evidence type="ECO:0008006" key="5">
    <source>
        <dbReference type="Google" id="ProtNLM"/>
    </source>
</evidence>
<dbReference type="Gene3D" id="2.60.40.420">
    <property type="entry name" value="Cupredoxins - blue copper proteins"/>
    <property type="match status" value="1"/>
</dbReference>
<evidence type="ECO:0000256" key="2">
    <source>
        <dbReference type="SAM" id="SignalP"/>
    </source>
</evidence>
<feature type="signal peptide" evidence="2">
    <location>
        <begin position="1"/>
        <end position="18"/>
    </location>
</feature>